<protein>
    <submittedName>
        <fullName evidence="2">Uncharacterized protein</fullName>
    </submittedName>
</protein>
<accession>X1KC56</accession>
<keyword evidence="1" id="KW-0472">Membrane</keyword>
<proteinExistence type="predicted"/>
<evidence type="ECO:0000256" key="1">
    <source>
        <dbReference type="SAM" id="Phobius"/>
    </source>
</evidence>
<dbReference type="EMBL" id="BARV01001037">
    <property type="protein sequence ID" value="GAH91230.1"/>
    <property type="molecule type" value="Genomic_DNA"/>
</dbReference>
<sequence>MWQTASDIIIFFGWFFENASTILVQIFSPIRYIFTFTKNFFVSAFAPPESYEEIWTFPNSILGIFDSIPYWDTLIVVLGVGLMLIFGIVILKVFLRT</sequence>
<feature type="transmembrane region" description="Helical" evidence="1">
    <location>
        <begin position="74"/>
        <end position="95"/>
    </location>
</feature>
<dbReference type="AlphaFoldDB" id="X1KC56"/>
<keyword evidence="1" id="KW-1133">Transmembrane helix</keyword>
<comment type="caution">
    <text evidence="2">The sequence shown here is derived from an EMBL/GenBank/DDBJ whole genome shotgun (WGS) entry which is preliminary data.</text>
</comment>
<organism evidence="2">
    <name type="scientific">marine sediment metagenome</name>
    <dbReference type="NCBI Taxonomy" id="412755"/>
    <lineage>
        <taxon>unclassified sequences</taxon>
        <taxon>metagenomes</taxon>
        <taxon>ecological metagenomes</taxon>
    </lineage>
</organism>
<evidence type="ECO:0000313" key="2">
    <source>
        <dbReference type="EMBL" id="GAH91230.1"/>
    </source>
</evidence>
<reference evidence="2" key="1">
    <citation type="journal article" date="2014" name="Front. Microbiol.">
        <title>High frequency of phylogenetically diverse reductive dehalogenase-homologous genes in deep subseafloor sedimentary metagenomes.</title>
        <authorList>
            <person name="Kawai M."/>
            <person name="Futagami T."/>
            <person name="Toyoda A."/>
            <person name="Takaki Y."/>
            <person name="Nishi S."/>
            <person name="Hori S."/>
            <person name="Arai W."/>
            <person name="Tsubouchi T."/>
            <person name="Morono Y."/>
            <person name="Uchiyama I."/>
            <person name="Ito T."/>
            <person name="Fujiyama A."/>
            <person name="Inagaki F."/>
            <person name="Takami H."/>
        </authorList>
    </citation>
    <scope>NUCLEOTIDE SEQUENCE</scope>
    <source>
        <strain evidence="2">Expedition CK06-06</strain>
    </source>
</reference>
<keyword evidence="1" id="KW-0812">Transmembrane</keyword>
<name>X1KC56_9ZZZZ</name>
<gene>
    <name evidence="2" type="ORF">S06H3_03251</name>
</gene>